<protein>
    <recommendedName>
        <fullName evidence="4">Acetyltransferase</fullName>
    </recommendedName>
</protein>
<keyword evidence="3" id="KW-1185">Reference proteome</keyword>
<evidence type="ECO:0000313" key="2">
    <source>
        <dbReference type="EMBL" id="RZC71519.1"/>
    </source>
</evidence>
<dbReference type="InterPro" id="IPR051283">
    <property type="entry name" value="Sec_Metabolite_Acyltrans"/>
</dbReference>
<dbReference type="PANTHER" id="PTHR31896">
    <property type="entry name" value="FAMILY REGULATORY PROTEIN, PUTATIVE (AFU_ORTHOLOGUE AFUA_3G14730)-RELATED"/>
    <property type="match status" value="1"/>
</dbReference>
<dbReference type="Proteomes" id="UP000316621">
    <property type="component" value="Chromosome 7"/>
</dbReference>
<dbReference type="AlphaFoldDB" id="A0A4Y7KHT1"/>
<dbReference type="OrthoDB" id="671439at2759"/>
<evidence type="ECO:0008006" key="4">
    <source>
        <dbReference type="Google" id="ProtNLM"/>
    </source>
</evidence>
<accession>A0A4Y7KHT1</accession>
<dbReference type="OMA" id="VELEICL"/>
<gene>
    <name evidence="2" type="ORF">C5167_034700</name>
</gene>
<organism evidence="2 3">
    <name type="scientific">Papaver somniferum</name>
    <name type="common">Opium poppy</name>
    <dbReference type="NCBI Taxonomy" id="3469"/>
    <lineage>
        <taxon>Eukaryota</taxon>
        <taxon>Viridiplantae</taxon>
        <taxon>Streptophyta</taxon>
        <taxon>Embryophyta</taxon>
        <taxon>Tracheophyta</taxon>
        <taxon>Spermatophyta</taxon>
        <taxon>Magnoliopsida</taxon>
        <taxon>Ranunculales</taxon>
        <taxon>Papaveraceae</taxon>
        <taxon>Papaveroideae</taxon>
        <taxon>Papaver</taxon>
    </lineage>
</organism>
<proteinExistence type="predicted"/>
<keyword evidence="1" id="KW-0808">Transferase</keyword>
<evidence type="ECO:0000256" key="1">
    <source>
        <dbReference type="ARBA" id="ARBA00022679"/>
    </source>
</evidence>
<dbReference type="Gene3D" id="3.30.559.10">
    <property type="entry name" value="Chloramphenicol acetyltransferase-like domain"/>
    <property type="match status" value="2"/>
</dbReference>
<name>A0A4Y7KHT1_PAPSO</name>
<dbReference type="EMBL" id="CM010721">
    <property type="protein sequence ID" value="RZC71519.1"/>
    <property type="molecule type" value="Genomic_DNA"/>
</dbReference>
<dbReference type="Pfam" id="PF02458">
    <property type="entry name" value="Transferase"/>
    <property type="match status" value="1"/>
</dbReference>
<dbReference type="InterPro" id="IPR023213">
    <property type="entry name" value="CAT-like_dom_sf"/>
</dbReference>
<sequence>MNNSEAASLVRLISRCTIKPYLHISEKTPKQQPQQQQICQSTPWDISLISAQYIQFGLLFSKPPLSPALSSVGHDVGDQKVHPNTIIDQLKNSLSQTIAEFLPLTGRFVTNKHGNSPSYNISINHTNNSSGGVEFIQAVAPAVTLNHILSPLYVPPIVRSFFASYDEGEMTTINYDGHTIPLLTVQITELVDGYFIGCSINHSVVDGTSFWHFFQMWAETCSKNENDVRLLSRPPIIKRWFLKEHQNEVVDDDNDIANVPLSSHPDELIRRYPPPPDLVERIFHFSTKSMLQLKTRANNECGTNKNISAFQALSALVWRSLARARCLDEEQETSCAVCVDDRWRVMPPLSSDSFGCYIGLVTGKMKTKELLGHNLGSAALVLHKVIADHTDEKIRRWFSDWKKEPKIVHLGPDSERSTAVIGSSPRFDIYSCDFGWGKPLAMRTGWTYKFSGNVWANPGRDGKGSVELEICLSPKAMSALESDEEFMNAVSAHPV</sequence>
<dbReference type="Gramene" id="RZC71519">
    <property type="protein sequence ID" value="RZC71519"/>
    <property type="gene ID" value="C5167_034700"/>
</dbReference>
<evidence type="ECO:0000313" key="3">
    <source>
        <dbReference type="Proteomes" id="UP000316621"/>
    </source>
</evidence>
<dbReference type="PANTHER" id="PTHR31896:SF12">
    <property type="entry name" value="HXXXD-TYPE ACYL-TRANSFERASE FAMILY PROTEIN"/>
    <property type="match status" value="1"/>
</dbReference>
<dbReference type="GO" id="GO:0016740">
    <property type="term" value="F:transferase activity"/>
    <property type="evidence" value="ECO:0007669"/>
    <property type="project" value="UniProtKB-KW"/>
</dbReference>
<reference evidence="2 3" key="1">
    <citation type="journal article" date="2018" name="Science">
        <title>The opium poppy genome and morphinan production.</title>
        <authorList>
            <person name="Guo L."/>
            <person name="Winzer T."/>
            <person name="Yang X."/>
            <person name="Li Y."/>
            <person name="Ning Z."/>
            <person name="He Z."/>
            <person name="Teodor R."/>
            <person name="Lu Y."/>
            <person name="Bowser T.A."/>
            <person name="Graham I.A."/>
            <person name="Ye K."/>
        </authorList>
    </citation>
    <scope>NUCLEOTIDE SEQUENCE [LARGE SCALE GENOMIC DNA]</scope>
    <source>
        <strain evidence="3">cv. HN1</strain>
        <tissue evidence="2">Leaves</tissue>
    </source>
</reference>